<dbReference type="InterPro" id="IPR037066">
    <property type="entry name" value="Plug_dom_sf"/>
</dbReference>
<evidence type="ECO:0000256" key="4">
    <source>
        <dbReference type="ARBA" id="ARBA00022692"/>
    </source>
</evidence>
<feature type="signal peptide" evidence="11">
    <location>
        <begin position="1"/>
        <end position="22"/>
    </location>
</feature>
<accession>A0ABU1AZN1</accession>
<evidence type="ECO:0000256" key="5">
    <source>
        <dbReference type="ARBA" id="ARBA00023077"/>
    </source>
</evidence>
<evidence type="ECO:0000256" key="3">
    <source>
        <dbReference type="ARBA" id="ARBA00022452"/>
    </source>
</evidence>
<dbReference type="Gene3D" id="2.40.170.20">
    <property type="entry name" value="TonB-dependent receptor, beta-barrel domain"/>
    <property type="match status" value="1"/>
</dbReference>
<comment type="subcellular location">
    <subcellularLocation>
        <location evidence="1 8">Cell outer membrane</location>
        <topology evidence="1 8">Multi-pass membrane protein</topology>
    </subcellularLocation>
</comment>
<dbReference type="Proteomes" id="UP001225316">
    <property type="component" value="Unassembled WGS sequence"/>
</dbReference>
<evidence type="ECO:0000256" key="10">
    <source>
        <dbReference type="SAM" id="MobiDB-lite"/>
    </source>
</evidence>
<name>A0ABU1AZN1_9BACT</name>
<dbReference type="PANTHER" id="PTHR47234:SF2">
    <property type="entry name" value="TONB-DEPENDENT RECEPTOR"/>
    <property type="match status" value="1"/>
</dbReference>
<keyword evidence="6 8" id="KW-0472">Membrane</keyword>
<evidence type="ECO:0000259" key="13">
    <source>
        <dbReference type="Pfam" id="PF07715"/>
    </source>
</evidence>
<reference evidence="14 15" key="1">
    <citation type="submission" date="2023-04" db="EMBL/GenBank/DDBJ databases">
        <title>A novel bacteria isolated from coastal sediment.</title>
        <authorList>
            <person name="Liu X.-J."/>
            <person name="Du Z.-J."/>
        </authorList>
    </citation>
    <scope>NUCLEOTIDE SEQUENCE [LARGE SCALE GENOMIC DNA]</scope>
    <source>
        <strain evidence="14 15">SDUM461003</strain>
    </source>
</reference>
<dbReference type="PROSITE" id="PS52016">
    <property type="entry name" value="TONB_DEPENDENT_REC_3"/>
    <property type="match status" value="1"/>
</dbReference>
<feature type="chain" id="PRO_5045291263" evidence="11">
    <location>
        <begin position="23"/>
        <end position="911"/>
    </location>
</feature>
<sequence length="911" mass="98744">MKKRNIVVSPLLLLLNASVALVAEEAPVVLPEAPLAAEAAAETETPAGVESTALELQAPEEEAEQVIRVVGTRVKQIDYETTTPTVIYDSEEISRTGYATLGDFVKNLPFNSGATITAEGSALLSAPGLNSFNFRGLGNNNTLVLINGRRAAPAGAGGFNGFQQVFDFNSVPNDMIESVQILKDGGSAIYGSDAVAGVIDIQLKENFDGVSTTTSYGDSTGDGDMSEKKFSVIMGRTEKNWSFIFQADIRQQNGSTLSEYPLSASTDQTANGGFDLRSTANWPANLTIGAQSFGVPGNQLISDPSLITGTVAPNVTNLYDPASEEDLMGEVLTGGFYARGKYEFNRQLYAFAETSYRYFTISQEAAPVPLRSYLENGDGPNGELNIPAENPYNPLGNAAAFGAGVDYNQDIGIFEGRLVELGNREISSDLQYFREVAGIGGEIRASSWSWEVAGTYSLSLSDFETKNMSIDQRVQEALNGTAPGLTGTYLNLFGSNDPDLIEYLRYDDQSDGSFQSAGLDMNASGEIFDLPAGPVQLAFGLELRNDLFKENRNAYQEAGQVIGGNELLSVNADRTVISGYFETLWQLTTTTELQLAGRIDHYSDFGFSATPKFGIKQRVGDNIILRASYGQSFLAPNLAYLEAPAVTTYTTPLLDPERPLDSPTSFKEVTGGNSDLDPETTETFYAGIQFEPGGAFEGLRLAADYFQFNREDLLNKPTAATIIANESLYPGAIERDAPSGGTPGKILAVNTQWQNVDSQTYRGIDVYGDYLCDLGSAGQLSFNVYVTYLMELELGSGDSTTDFAGEYGSPEWRGNAGVTYFYEDWMVSANMNYIGEYAHQFDTGTEPVIDEDIRYNLTVSYAGFWDSTISVSILNLTDEEPPFDDSSTAGYNRSVNSGQGRFFRVSLTKNW</sequence>
<evidence type="ECO:0000256" key="11">
    <source>
        <dbReference type="SAM" id="SignalP"/>
    </source>
</evidence>
<feature type="compositionally biased region" description="Polar residues" evidence="10">
    <location>
        <begin position="662"/>
        <end position="673"/>
    </location>
</feature>
<keyword evidence="2 8" id="KW-0813">Transport</keyword>
<keyword evidence="5 9" id="KW-0798">TonB box</keyword>
<feature type="region of interest" description="Disordered" evidence="10">
    <location>
        <begin position="652"/>
        <end position="674"/>
    </location>
</feature>
<dbReference type="Pfam" id="PF07715">
    <property type="entry name" value="Plug"/>
    <property type="match status" value="1"/>
</dbReference>
<evidence type="ECO:0000259" key="12">
    <source>
        <dbReference type="Pfam" id="PF00593"/>
    </source>
</evidence>
<dbReference type="EMBL" id="JARXHW010000088">
    <property type="protein sequence ID" value="MDQ8209583.1"/>
    <property type="molecule type" value="Genomic_DNA"/>
</dbReference>
<comment type="similarity">
    <text evidence="8 9">Belongs to the TonB-dependent receptor family.</text>
</comment>
<dbReference type="InterPro" id="IPR036942">
    <property type="entry name" value="Beta-barrel_TonB_sf"/>
</dbReference>
<keyword evidence="7 8" id="KW-0998">Cell outer membrane</keyword>
<evidence type="ECO:0000256" key="9">
    <source>
        <dbReference type="RuleBase" id="RU003357"/>
    </source>
</evidence>
<evidence type="ECO:0000313" key="14">
    <source>
        <dbReference type="EMBL" id="MDQ8209583.1"/>
    </source>
</evidence>
<evidence type="ECO:0000256" key="2">
    <source>
        <dbReference type="ARBA" id="ARBA00022448"/>
    </source>
</evidence>
<dbReference type="InterPro" id="IPR000531">
    <property type="entry name" value="Beta-barrel_TonB"/>
</dbReference>
<comment type="caution">
    <text evidence="14">The sequence shown here is derived from an EMBL/GenBank/DDBJ whole genome shotgun (WGS) entry which is preliminary data.</text>
</comment>
<dbReference type="RefSeq" id="WP_308952500.1">
    <property type="nucleotide sequence ID" value="NZ_JARXHW010000088.1"/>
</dbReference>
<proteinExistence type="inferred from homology"/>
<evidence type="ECO:0000256" key="1">
    <source>
        <dbReference type="ARBA" id="ARBA00004571"/>
    </source>
</evidence>
<protein>
    <submittedName>
        <fullName evidence="14">TonB-dependent receptor</fullName>
    </submittedName>
</protein>
<evidence type="ECO:0000313" key="15">
    <source>
        <dbReference type="Proteomes" id="UP001225316"/>
    </source>
</evidence>
<dbReference type="Pfam" id="PF00593">
    <property type="entry name" value="TonB_dep_Rec_b-barrel"/>
    <property type="match status" value="1"/>
</dbReference>
<dbReference type="InterPro" id="IPR039426">
    <property type="entry name" value="TonB-dep_rcpt-like"/>
</dbReference>
<dbReference type="PANTHER" id="PTHR47234">
    <property type="match status" value="1"/>
</dbReference>
<keyword evidence="3 8" id="KW-1134">Transmembrane beta strand</keyword>
<keyword evidence="4 8" id="KW-0812">Transmembrane</keyword>
<keyword evidence="15" id="KW-1185">Reference proteome</keyword>
<evidence type="ECO:0000256" key="8">
    <source>
        <dbReference type="PROSITE-ProRule" id="PRU01360"/>
    </source>
</evidence>
<organism evidence="14 15">
    <name type="scientific">Thalassobacterium maritimum</name>
    <dbReference type="NCBI Taxonomy" id="3041265"/>
    <lineage>
        <taxon>Bacteria</taxon>
        <taxon>Pseudomonadati</taxon>
        <taxon>Verrucomicrobiota</taxon>
        <taxon>Opitutia</taxon>
        <taxon>Puniceicoccales</taxon>
        <taxon>Coraliomargaritaceae</taxon>
        <taxon>Thalassobacterium</taxon>
    </lineage>
</organism>
<gene>
    <name evidence="14" type="ORF">QEH52_18810</name>
</gene>
<dbReference type="SUPFAM" id="SSF56935">
    <property type="entry name" value="Porins"/>
    <property type="match status" value="1"/>
</dbReference>
<dbReference type="InterPro" id="IPR012910">
    <property type="entry name" value="Plug_dom"/>
</dbReference>
<evidence type="ECO:0000256" key="6">
    <source>
        <dbReference type="ARBA" id="ARBA00023136"/>
    </source>
</evidence>
<keyword evidence="11" id="KW-0732">Signal</keyword>
<evidence type="ECO:0000256" key="7">
    <source>
        <dbReference type="ARBA" id="ARBA00023237"/>
    </source>
</evidence>
<feature type="domain" description="TonB-dependent receptor plug" evidence="13">
    <location>
        <begin position="80"/>
        <end position="198"/>
    </location>
</feature>
<feature type="domain" description="TonB-dependent receptor-like beta-barrel" evidence="12">
    <location>
        <begin position="445"/>
        <end position="876"/>
    </location>
</feature>
<dbReference type="Gene3D" id="2.170.130.10">
    <property type="entry name" value="TonB-dependent receptor, plug domain"/>
    <property type="match status" value="1"/>
</dbReference>
<keyword evidence="14" id="KW-0675">Receptor</keyword>